<evidence type="ECO:0000313" key="1">
    <source>
        <dbReference type="EMBL" id="WIX81736.1"/>
    </source>
</evidence>
<organism evidence="1 2">
    <name type="scientific">Amycolatopsis carbonis</name>
    <dbReference type="NCBI Taxonomy" id="715471"/>
    <lineage>
        <taxon>Bacteria</taxon>
        <taxon>Bacillati</taxon>
        <taxon>Actinomycetota</taxon>
        <taxon>Actinomycetes</taxon>
        <taxon>Pseudonocardiales</taxon>
        <taxon>Pseudonocardiaceae</taxon>
        <taxon>Amycolatopsis</taxon>
    </lineage>
</organism>
<name>A0A9Y2IM05_9PSEU</name>
<proteinExistence type="predicted"/>
<dbReference type="KEGG" id="acab:QRX50_13725"/>
<reference evidence="1 2" key="1">
    <citation type="submission" date="2023-06" db="EMBL/GenBank/DDBJ databases">
        <authorList>
            <person name="Oyuntsetseg B."/>
            <person name="Kim S.B."/>
        </authorList>
    </citation>
    <scope>NUCLEOTIDE SEQUENCE [LARGE SCALE GENOMIC DNA]</scope>
    <source>
        <strain evidence="1 2">2-15</strain>
    </source>
</reference>
<dbReference type="Proteomes" id="UP001236014">
    <property type="component" value="Chromosome"/>
</dbReference>
<evidence type="ECO:0000313" key="2">
    <source>
        <dbReference type="Proteomes" id="UP001236014"/>
    </source>
</evidence>
<sequence length="78" mass="8096">MAVTSLMGALHLCGFRATLGQPGILIAAYTVWARYPASKAWPPSAVAMAGYEATMIEGGASHPVGDSVIALLRLPRPS</sequence>
<dbReference type="EMBL" id="CP127294">
    <property type="protein sequence ID" value="WIX81736.1"/>
    <property type="molecule type" value="Genomic_DNA"/>
</dbReference>
<dbReference type="AlphaFoldDB" id="A0A9Y2IM05"/>
<gene>
    <name evidence="1" type="ORF">QRX50_13725</name>
</gene>
<dbReference type="RefSeq" id="WP_285972320.1">
    <property type="nucleotide sequence ID" value="NZ_CP127294.1"/>
</dbReference>
<protein>
    <submittedName>
        <fullName evidence="1">Uncharacterized protein</fullName>
    </submittedName>
</protein>
<accession>A0A9Y2IM05</accession>
<keyword evidence="2" id="KW-1185">Reference proteome</keyword>